<name>Q83865_9REOV</name>
<protein>
    <submittedName>
        <fullName evidence="1">33KD putative nonstructural protein</fullName>
    </submittedName>
</protein>
<dbReference type="Proteomes" id="UP000160764">
    <property type="component" value="Genome"/>
</dbReference>
<dbReference type="KEGG" id="vg:991125"/>
<reference evidence="2" key="2">
    <citation type="journal article" date="1994" name="J. Gen. Virol.">
        <title>Nucleotide sequence of Nilaparvata lugens reovirus genome segment S8 coding for the major outer capsid protein.</title>
        <authorList>
            <person name="Nakashima N."/>
            <person name="Noda H."/>
        </authorList>
    </citation>
    <scope>NUCLEOTIDE SEQUENCE [LARGE SCALE GENOMIC DNA]</scope>
</reference>
<proteinExistence type="predicted"/>
<accession>Q83865</accession>
<dbReference type="GeneID" id="991125"/>
<reference evidence="1 2" key="3">
    <citation type="journal article" date="1996" name="J. Gen. Virol.">
        <title>Complete nucleotide sequence of the Nilaparvata lugens reovirus: a putative member of the genus Fijivirus.</title>
        <authorList>
            <person name="Nakashima N."/>
            <person name="Koizumi M."/>
            <person name="Watanabe H."/>
            <person name="Hiroaki N."/>
        </authorList>
    </citation>
    <scope>NUCLEOTIDE SEQUENCE [LARGE SCALE GENOMIC DNA]</scope>
    <source>
        <strain evidence="1">Izumo</strain>
    </source>
</reference>
<evidence type="ECO:0000313" key="2">
    <source>
        <dbReference type="Proteomes" id="UP000160764"/>
    </source>
</evidence>
<dbReference type="RefSeq" id="NP_619783.1">
    <property type="nucleotide sequence ID" value="NC_003661.1"/>
</dbReference>
<reference evidence="2" key="1">
    <citation type="journal article" date="1994" name="J. Gen. Virol.">
        <title>Cloning of the Nilaparvata lugens reovirus genome: Conserved terminal nucleotide sequences and nucleotide sequence of genome segment S10.</title>
        <authorList>
            <person name="Noda H."/>
            <person name="Nakashima N."/>
            <person name="Omura T."/>
        </authorList>
    </citation>
    <scope>NUCLEOTIDE SEQUENCE [LARGE SCALE GENOMIC DNA]</scope>
</reference>
<organism evidence="1 2">
    <name type="scientific">Nilaparvata lugens reovirus</name>
    <dbReference type="NCBI Taxonomy" id="33724"/>
    <lineage>
        <taxon>Viruses</taxon>
        <taxon>Riboviria</taxon>
        <taxon>Orthornavirae</taxon>
        <taxon>Duplornaviricota</taxon>
        <taxon>Resentoviricetes</taxon>
        <taxon>Reovirales</taxon>
        <taxon>Spinareoviridae</taxon>
        <taxon>Fijivirus</taxon>
        <taxon>Fijivirus nilaparvatae</taxon>
    </lineage>
</organism>
<dbReference type="EMBL" id="D49700">
    <property type="protein sequence ID" value="BAA08549.1"/>
    <property type="molecule type" value="Genomic_RNA"/>
</dbReference>
<keyword evidence="2" id="KW-1185">Reference proteome</keyword>
<sequence>MESIGRFEITPRKKNITSAGTDNDQTRVEVYYDVKENIFSFLHSVLLGDPVNQAFVHADNKQVNYSIWAERVPITLTHSDPDITFSDIVTRSQKLKKILDLTKGLTPFTTFNVMEGYELIYNLEGETQLQVVFSMFDQTVINETMALFKAILRESNHFILNNSTEYDSKVELRDLRLIYRSVVAYYAVNKSPPPSIILMLSQDKNSPTLIRYIAANSAKLTTGTDEFLSTYKSHYEQGCGMIMLAAYGKYKYINFDGTFLFGKLKTRVNPNRQFTKPSVALAGLSAVDMF</sequence>
<evidence type="ECO:0000313" key="1">
    <source>
        <dbReference type="EMBL" id="BAA08549.1"/>
    </source>
</evidence>